<dbReference type="CDD" id="cd04155">
    <property type="entry name" value="Arl3"/>
    <property type="match status" value="1"/>
</dbReference>
<evidence type="ECO:0000256" key="8">
    <source>
        <dbReference type="ARBA" id="ARBA00023134"/>
    </source>
</evidence>
<dbReference type="NCBIfam" id="TIGR00231">
    <property type="entry name" value="small_GTP"/>
    <property type="match status" value="1"/>
</dbReference>
<dbReference type="FunFam" id="3.40.50.300:FF:000281">
    <property type="entry name" value="ADP-ribosylation factor-like protein 3"/>
    <property type="match status" value="1"/>
</dbReference>
<evidence type="ECO:0000256" key="7">
    <source>
        <dbReference type="ARBA" id="ARBA00023034"/>
    </source>
</evidence>
<dbReference type="SUPFAM" id="SSF52540">
    <property type="entry name" value="P-loop containing nucleoside triphosphate hydrolases"/>
    <property type="match status" value="1"/>
</dbReference>
<feature type="binding site" evidence="12">
    <location>
        <position position="30"/>
    </location>
    <ligand>
        <name>Mg(2+)</name>
        <dbReference type="ChEBI" id="CHEBI:18420"/>
    </ligand>
</feature>
<dbReference type="GO" id="GO:0005794">
    <property type="term" value="C:Golgi apparatus"/>
    <property type="evidence" value="ECO:0007669"/>
    <property type="project" value="UniProtKB-SubCell"/>
</dbReference>
<evidence type="ECO:0000256" key="2">
    <source>
        <dbReference type="ARBA" id="ARBA00010290"/>
    </source>
</evidence>
<evidence type="ECO:0000256" key="10">
    <source>
        <dbReference type="ARBA" id="ARBA00040616"/>
    </source>
</evidence>
<protein>
    <recommendedName>
        <fullName evidence="10">ADP-ribosylation factor-like protein 3</fullName>
    </recommendedName>
</protein>
<keyword evidence="7" id="KW-0333">Golgi apparatus</keyword>
<evidence type="ECO:0000313" key="14">
    <source>
        <dbReference type="EMBL" id="CAD9084354.1"/>
    </source>
</evidence>
<feature type="binding site" evidence="11">
    <location>
        <position position="69"/>
    </location>
    <ligand>
        <name>GTP</name>
        <dbReference type="ChEBI" id="CHEBI:37565"/>
    </ligand>
</feature>
<evidence type="ECO:0000256" key="5">
    <source>
        <dbReference type="ARBA" id="ARBA00022741"/>
    </source>
</evidence>
<dbReference type="InterPro" id="IPR044612">
    <property type="entry name" value="ARL2/3"/>
</dbReference>
<dbReference type="GO" id="GO:0015031">
    <property type="term" value="P:protein transport"/>
    <property type="evidence" value="ECO:0007669"/>
    <property type="project" value="UniProtKB-KW"/>
</dbReference>
<dbReference type="Gene3D" id="3.40.50.300">
    <property type="entry name" value="P-loop containing nucleotide triphosphate hydrolases"/>
    <property type="match status" value="1"/>
</dbReference>
<evidence type="ECO:0000256" key="4">
    <source>
        <dbReference type="ARBA" id="ARBA00022707"/>
    </source>
</evidence>
<comment type="similarity">
    <text evidence="2 13">Belongs to the small GTPase superfamily. Arf family.</text>
</comment>
<dbReference type="InterPro" id="IPR027417">
    <property type="entry name" value="P-loop_NTPase"/>
</dbReference>
<keyword evidence="8 11" id="KW-0342">GTP-binding</keyword>
<sequence>MGLLSLLRKLKKNDKESRLLILGLDNSGKTSILRALASEDPTNTTPTQGFNIKSVVSDGFKLNVWDIGGQRQIRSYWKNYFDLTDGLIWVVDSADTKRLEETGYELETLLKEEKLAGIPVMVFANKQDLISAETPAKISESLNLSGITDRAWHIQGCSATKGDGLQDGISWIIKQSKGR</sequence>
<evidence type="ECO:0000256" key="13">
    <source>
        <dbReference type="RuleBase" id="RU003925"/>
    </source>
</evidence>
<dbReference type="EMBL" id="HBGD01009235">
    <property type="protein sequence ID" value="CAD9084354.1"/>
    <property type="molecule type" value="Transcribed_RNA"/>
</dbReference>
<evidence type="ECO:0000256" key="1">
    <source>
        <dbReference type="ARBA" id="ARBA00004555"/>
    </source>
</evidence>
<dbReference type="InterPro" id="IPR005225">
    <property type="entry name" value="Small_GTP-bd"/>
</dbReference>
<feature type="binding site" evidence="12">
    <location>
        <position position="47"/>
    </location>
    <ligand>
        <name>Mg(2+)</name>
        <dbReference type="ChEBI" id="CHEBI:18420"/>
    </ligand>
</feature>
<name>A0A7S1PIF1_9EUKA</name>
<keyword evidence="12" id="KW-0479">Metal-binding</keyword>
<evidence type="ECO:0000256" key="9">
    <source>
        <dbReference type="ARBA" id="ARBA00023288"/>
    </source>
</evidence>
<feature type="binding site" evidence="11">
    <location>
        <begin position="23"/>
        <end position="30"/>
    </location>
    <ligand>
        <name>GTP</name>
        <dbReference type="ChEBI" id="CHEBI:37565"/>
    </ligand>
</feature>
<evidence type="ECO:0000256" key="11">
    <source>
        <dbReference type="PIRSR" id="PIRSR606689-1"/>
    </source>
</evidence>
<evidence type="ECO:0000256" key="12">
    <source>
        <dbReference type="PIRSR" id="PIRSR606689-2"/>
    </source>
</evidence>
<dbReference type="GO" id="GO:0003924">
    <property type="term" value="F:GTPase activity"/>
    <property type="evidence" value="ECO:0007669"/>
    <property type="project" value="InterPro"/>
</dbReference>
<dbReference type="GO" id="GO:0005525">
    <property type="term" value="F:GTP binding"/>
    <property type="evidence" value="ECO:0007669"/>
    <property type="project" value="UniProtKB-KW"/>
</dbReference>
<keyword evidence="12" id="KW-0460">Magnesium</keyword>
<dbReference type="GO" id="GO:0046872">
    <property type="term" value="F:metal ion binding"/>
    <property type="evidence" value="ECO:0007669"/>
    <property type="project" value="UniProtKB-KW"/>
</dbReference>
<dbReference type="SMART" id="SM00178">
    <property type="entry name" value="SAR"/>
    <property type="match status" value="1"/>
</dbReference>
<dbReference type="SMART" id="SM00177">
    <property type="entry name" value="ARF"/>
    <property type="match status" value="1"/>
</dbReference>
<feature type="binding site" evidence="11">
    <location>
        <begin position="125"/>
        <end position="128"/>
    </location>
    <ligand>
        <name>GTP</name>
        <dbReference type="ChEBI" id="CHEBI:37565"/>
    </ligand>
</feature>
<dbReference type="Pfam" id="PF00025">
    <property type="entry name" value="Arf"/>
    <property type="match status" value="1"/>
</dbReference>
<gene>
    <name evidence="14" type="ORF">PCOS0759_LOCUS7608</name>
</gene>
<organism evidence="14">
    <name type="scientific">Percolomonas cosmopolitus</name>
    <dbReference type="NCBI Taxonomy" id="63605"/>
    <lineage>
        <taxon>Eukaryota</taxon>
        <taxon>Discoba</taxon>
        <taxon>Heterolobosea</taxon>
        <taxon>Tetramitia</taxon>
        <taxon>Eutetramitia</taxon>
        <taxon>Percolomonadidae</taxon>
        <taxon>Percolomonas</taxon>
    </lineage>
</organism>
<accession>A0A7S1PIF1</accession>
<keyword evidence="6" id="KW-0653">Protein transport</keyword>
<reference evidence="14" key="1">
    <citation type="submission" date="2021-01" db="EMBL/GenBank/DDBJ databases">
        <authorList>
            <person name="Corre E."/>
            <person name="Pelletier E."/>
            <person name="Niang G."/>
            <person name="Scheremetjew M."/>
            <person name="Finn R."/>
            <person name="Kale V."/>
            <person name="Holt S."/>
            <person name="Cochrane G."/>
            <person name="Meng A."/>
            <person name="Brown T."/>
            <person name="Cohen L."/>
        </authorList>
    </citation>
    <scope>NUCLEOTIDE SEQUENCE</scope>
    <source>
        <strain evidence="14">WS</strain>
    </source>
</reference>
<dbReference type="PRINTS" id="PR00328">
    <property type="entry name" value="SAR1GTPBP"/>
</dbReference>
<dbReference type="AlphaFoldDB" id="A0A7S1PIF1"/>
<keyword evidence="9" id="KW-0449">Lipoprotein</keyword>
<dbReference type="InterPro" id="IPR006689">
    <property type="entry name" value="Small_GTPase_ARF/SAR"/>
</dbReference>
<keyword evidence="3" id="KW-0813">Transport</keyword>
<keyword evidence="4" id="KW-0519">Myristate</keyword>
<evidence type="ECO:0000256" key="3">
    <source>
        <dbReference type="ARBA" id="ARBA00022448"/>
    </source>
</evidence>
<dbReference type="PANTHER" id="PTHR45697">
    <property type="entry name" value="ADP-RIBOSYLATION FACTOR-LIKE PROTEIN 2-RELATED"/>
    <property type="match status" value="1"/>
</dbReference>
<keyword evidence="5 11" id="KW-0547">Nucleotide-binding</keyword>
<evidence type="ECO:0000256" key="6">
    <source>
        <dbReference type="ARBA" id="ARBA00022927"/>
    </source>
</evidence>
<comment type="subcellular location">
    <subcellularLocation>
        <location evidence="1">Golgi apparatus</location>
    </subcellularLocation>
</comment>
<proteinExistence type="inferred from homology"/>
<dbReference type="PROSITE" id="PS51417">
    <property type="entry name" value="ARF"/>
    <property type="match status" value="1"/>
</dbReference>